<dbReference type="EMBL" id="BEXT01000001">
    <property type="protein sequence ID" value="GBC63349.1"/>
    <property type="molecule type" value="Genomic_DNA"/>
</dbReference>
<reference evidence="2" key="1">
    <citation type="submission" date="2017-11" db="EMBL/GenBank/DDBJ databases">
        <authorList>
            <person name="Watanabe M."/>
            <person name="Kojima H."/>
        </authorList>
    </citation>
    <scope>NUCLEOTIDE SEQUENCE [LARGE SCALE GENOMIC DNA]</scope>
    <source>
        <strain evidence="2">Tokyo 01</strain>
    </source>
</reference>
<dbReference type="InterPro" id="IPR016181">
    <property type="entry name" value="Acyl_CoA_acyltransferase"/>
</dbReference>
<proteinExistence type="predicted"/>
<dbReference type="Proteomes" id="UP000288096">
    <property type="component" value="Unassembled WGS sequence"/>
</dbReference>
<organism evidence="1 2">
    <name type="scientific">Desulfonema ishimotonii</name>
    <dbReference type="NCBI Taxonomy" id="45657"/>
    <lineage>
        <taxon>Bacteria</taxon>
        <taxon>Pseudomonadati</taxon>
        <taxon>Thermodesulfobacteriota</taxon>
        <taxon>Desulfobacteria</taxon>
        <taxon>Desulfobacterales</taxon>
        <taxon>Desulfococcaceae</taxon>
        <taxon>Desulfonema</taxon>
    </lineage>
</organism>
<comment type="caution">
    <text evidence="1">The sequence shown here is derived from an EMBL/GenBank/DDBJ whole genome shotgun (WGS) entry which is preliminary data.</text>
</comment>
<sequence length="72" mass="8371">MGEILIRKAQADDLPRIQAVASRTTDKRCWSFPGDDAVDRFIKSGERKSWFLIRSQADEVYGFTRIFFEKQA</sequence>
<dbReference type="SUPFAM" id="SSF55729">
    <property type="entry name" value="Acyl-CoA N-acyltransferases (Nat)"/>
    <property type="match status" value="1"/>
</dbReference>
<keyword evidence="2" id="KW-1185">Reference proteome</keyword>
<evidence type="ECO:0000313" key="1">
    <source>
        <dbReference type="EMBL" id="GBC63349.1"/>
    </source>
</evidence>
<protein>
    <submittedName>
        <fullName evidence="1">Uncharacterized protein</fullName>
    </submittedName>
</protein>
<dbReference type="AlphaFoldDB" id="A0A401G290"/>
<reference evidence="2" key="2">
    <citation type="submission" date="2019-01" db="EMBL/GenBank/DDBJ databases">
        <title>Genome sequence of Desulfonema ishimotonii strain Tokyo 01.</title>
        <authorList>
            <person name="Fukui M."/>
        </authorList>
    </citation>
    <scope>NUCLEOTIDE SEQUENCE [LARGE SCALE GENOMIC DNA]</scope>
    <source>
        <strain evidence="2">Tokyo 01</strain>
    </source>
</reference>
<dbReference type="OrthoDB" id="5900542at2"/>
<evidence type="ECO:0000313" key="2">
    <source>
        <dbReference type="Proteomes" id="UP000288096"/>
    </source>
</evidence>
<gene>
    <name evidence="1" type="ORF">DENIS_4343</name>
</gene>
<name>A0A401G290_9BACT</name>
<accession>A0A401G290</accession>
<dbReference type="RefSeq" id="WP_124330428.1">
    <property type="nucleotide sequence ID" value="NZ_BEXT01000001.1"/>
</dbReference>